<evidence type="ECO:0000256" key="1">
    <source>
        <dbReference type="ARBA" id="ARBA00004821"/>
    </source>
</evidence>
<feature type="site" description="Lowers pKa of active site Cys" evidence="5 9">
    <location>
        <position position="141"/>
    </location>
</feature>
<dbReference type="Proteomes" id="UP000507962">
    <property type="component" value="Unassembled WGS sequence"/>
</dbReference>
<organism evidence="11 12">
    <name type="scientific">Desulfoluna butyratoxydans</name>
    <dbReference type="NCBI Taxonomy" id="231438"/>
    <lineage>
        <taxon>Bacteria</taxon>
        <taxon>Pseudomonadati</taxon>
        <taxon>Thermodesulfobacteriota</taxon>
        <taxon>Desulfobacteria</taxon>
        <taxon>Desulfobacterales</taxon>
        <taxon>Desulfolunaceae</taxon>
        <taxon>Desulfoluna</taxon>
    </lineage>
</organism>
<comment type="function">
    <text evidence="4 5 6">Catalyzes the transfer of endogenously produced octanoic acid from octanoyl-acyl-carrier-protein onto the lipoyl domains of lipoate-dependent enzymes. Lipoyl-ACP can also act as a substrate although octanoyl-ACP is likely to be the physiological substrate.</text>
</comment>
<dbReference type="UniPathway" id="UPA00538">
    <property type="reaction ID" value="UER00592"/>
</dbReference>
<dbReference type="InterPro" id="IPR000544">
    <property type="entry name" value="Octanoyltransferase"/>
</dbReference>
<evidence type="ECO:0000256" key="5">
    <source>
        <dbReference type="HAMAP-Rule" id="MF_00013"/>
    </source>
</evidence>
<dbReference type="EMBL" id="CAADHO010000007">
    <property type="protein sequence ID" value="VFQ46081.1"/>
    <property type="molecule type" value="Genomic_DNA"/>
</dbReference>
<keyword evidence="3 5" id="KW-0012">Acyltransferase</keyword>
<dbReference type="Gene3D" id="3.30.930.10">
    <property type="entry name" value="Bira Bifunctional Protein, Domain 2"/>
    <property type="match status" value="1"/>
</dbReference>
<proteinExistence type="inferred from homology"/>
<keyword evidence="5" id="KW-0963">Cytoplasm</keyword>
<evidence type="ECO:0000259" key="10">
    <source>
        <dbReference type="PROSITE" id="PS51733"/>
    </source>
</evidence>
<comment type="subcellular location">
    <subcellularLocation>
        <location evidence="5">Cytoplasm</location>
    </subcellularLocation>
</comment>
<dbReference type="InterPro" id="IPR045864">
    <property type="entry name" value="aa-tRNA-synth_II/BPL/LPL"/>
</dbReference>
<sequence length="233" mass="25087">MNNAKILELPLTAYEEVHGLQKRLVSMRLSGELDDDVVILVEHPPVYTLGKRGGRENIVVSEAFLNEQGISVVQTERGGNITWHGPGQLVAYPIVNLDEAHMGVADFVGSLEQVMIETLDALGVSARSDAVNRGVWVGDAKIGSVGIRVNHGVSFHGLALNVAPDLTFFSWINPCGLSVAMTTAEQELGCKVSMTAARSEMKRAFGALFSGGVVEMTLNELNGYSSALCWSWT</sequence>
<evidence type="ECO:0000256" key="3">
    <source>
        <dbReference type="ARBA" id="ARBA00023315"/>
    </source>
</evidence>
<dbReference type="PIRSF" id="PIRSF016262">
    <property type="entry name" value="LPLase"/>
    <property type="match status" value="1"/>
</dbReference>
<dbReference type="SUPFAM" id="SSF55681">
    <property type="entry name" value="Class II aaRS and biotin synthetases"/>
    <property type="match status" value="1"/>
</dbReference>
<evidence type="ECO:0000256" key="6">
    <source>
        <dbReference type="PIRNR" id="PIRNR016262"/>
    </source>
</evidence>
<dbReference type="PROSITE" id="PS51733">
    <property type="entry name" value="BPL_LPL_CATALYTIC"/>
    <property type="match status" value="1"/>
</dbReference>
<dbReference type="AlphaFoldDB" id="A0A4U8YQF5"/>
<feature type="binding site" evidence="5 8">
    <location>
        <begin position="77"/>
        <end position="84"/>
    </location>
    <ligand>
        <name>substrate</name>
    </ligand>
</feature>
<comment type="similarity">
    <text evidence="5 6">Belongs to the LipB family.</text>
</comment>
<keyword evidence="12" id="KW-1185">Reference proteome</keyword>
<evidence type="ECO:0000256" key="9">
    <source>
        <dbReference type="PIRSR" id="PIRSR016262-3"/>
    </source>
</evidence>
<feature type="binding site" evidence="5 8">
    <location>
        <begin position="157"/>
        <end position="159"/>
    </location>
    <ligand>
        <name>substrate</name>
    </ligand>
</feature>
<name>A0A4U8YQF5_9BACT</name>
<dbReference type="GO" id="GO:0009249">
    <property type="term" value="P:protein lipoylation"/>
    <property type="evidence" value="ECO:0007669"/>
    <property type="project" value="InterPro"/>
</dbReference>
<dbReference type="NCBIfam" id="TIGR00214">
    <property type="entry name" value="lipB"/>
    <property type="match status" value="1"/>
</dbReference>
<dbReference type="InterPro" id="IPR004143">
    <property type="entry name" value="BPL_LPL_catalytic"/>
</dbReference>
<dbReference type="GO" id="GO:0005737">
    <property type="term" value="C:cytoplasm"/>
    <property type="evidence" value="ECO:0007669"/>
    <property type="project" value="UniProtKB-SubCell"/>
</dbReference>
<reference evidence="11 12" key="1">
    <citation type="submission" date="2019-03" db="EMBL/GenBank/DDBJ databases">
        <authorList>
            <person name="Nijsse B."/>
        </authorList>
    </citation>
    <scope>NUCLEOTIDE SEQUENCE [LARGE SCALE GENOMIC DNA]</scope>
    <source>
        <strain evidence="11">Desulfoluna butyratoxydans MSL71</strain>
    </source>
</reference>
<comment type="pathway">
    <text evidence="1 5 6">Protein modification; protein lipoylation via endogenous pathway; protein N(6)-(lipoyl)lysine from octanoyl-[acyl-carrier-protein]: step 1/2.</text>
</comment>
<dbReference type="RefSeq" id="WP_246317828.1">
    <property type="nucleotide sequence ID" value="NZ_CAADHO010000007.1"/>
</dbReference>
<dbReference type="PANTHER" id="PTHR10993">
    <property type="entry name" value="OCTANOYLTRANSFERASE"/>
    <property type="match status" value="1"/>
</dbReference>
<gene>
    <name evidence="5" type="primary">lipB</name>
    <name evidence="11" type="ORF">MSL71_37440</name>
</gene>
<dbReference type="Pfam" id="PF21948">
    <property type="entry name" value="LplA-B_cat"/>
    <property type="match status" value="1"/>
</dbReference>
<protein>
    <recommendedName>
        <fullName evidence="5 6">Octanoyltransferase</fullName>
        <ecNumber evidence="5 6">2.3.1.181</ecNumber>
    </recommendedName>
    <alternativeName>
        <fullName evidence="5">Lipoate-protein ligase B</fullName>
    </alternativeName>
    <alternativeName>
        <fullName evidence="5">Lipoyl/octanoyl transferase</fullName>
    </alternativeName>
    <alternativeName>
        <fullName evidence="5">Octanoyl-[acyl-carrier-protein]-protein N-octanoyltransferase</fullName>
    </alternativeName>
</protein>
<dbReference type="CDD" id="cd16444">
    <property type="entry name" value="LipB"/>
    <property type="match status" value="1"/>
</dbReference>
<dbReference type="HAMAP" id="MF_00013">
    <property type="entry name" value="LipB"/>
    <property type="match status" value="1"/>
</dbReference>
<dbReference type="InterPro" id="IPR020605">
    <property type="entry name" value="Octanoyltransferase_CS"/>
</dbReference>
<feature type="active site" description="Acyl-thioester intermediate" evidence="5 7">
    <location>
        <position position="175"/>
    </location>
</feature>
<feature type="domain" description="BPL/LPL catalytic" evidence="10">
    <location>
        <begin position="32"/>
        <end position="213"/>
    </location>
</feature>
<dbReference type="EC" id="2.3.1.181" evidence="5 6"/>
<accession>A0A4U8YQF5</accession>
<comment type="catalytic activity">
    <reaction evidence="5 6">
        <text>octanoyl-[ACP] + L-lysyl-[protein] = N(6)-octanoyl-L-lysyl-[protein] + holo-[ACP] + H(+)</text>
        <dbReference type="Rhea" id="RHEA:17665"/>
        <dbReference type="Rhea" id="RHEA-COMP:9636"/>
        <dbReference type="Rhea" id="RHEA-COMP:9685"/>
        <dbReference type="Rhea" id="RHEA-COMP:9752"/>
        <dbReference type="Rhea" id="RHEA-COMP:9928"/>
        <dbReference type="ChEBI" id="CHEBI:15378"/>
        <dbReference type="ChEBI" id="CHEBI:29969"/>
        <dbReference type="ChEBI" id="CHEBI:64479"/>
        <dbReference type="ChEBI" id="CHEBI:78463"/>
        <dbReference type="ChEBI" id="CHEBI:78809"/>
        <dbReference type="EC" id="2.3.1.181"/>
    </reaction>
</comment>
<keyword evidence="2 5" id="KW-0808">Transferase</keyword>
<dbReference type="NCBIfam" id="NF010925">
    <property type="entry name" value="PRK14345.1"/>
    <property type="match status" value="1"/>
</dbReference>
<evidence type="ECO:0000256" key="8">
    <source>
        <dbReference type="PIRSR" id="PIRSR016262-2"/>
    </source>
</evidence>
<dbReference type="GO" id="GO:0033819">
    <property type="term" value="F:lipoyl(octanoyl) transferase activity"/>
    <property type="evidence" value="ECO:0007669"/>
    <property type="project" value="UniProtKB-EC"/>
</dbReference>
<evidence type="ECO:0000256" key="4">
    <source>
        <dbReference type="ARBA" id="ARBA00024732"/>
    </source>
</evidence>
<feature type="binding site" evidence="5 8">
    <location>
        <begin position="144"/>
        <end position="146"/>
    </location>
    <ligand>
        <name>substrate</name>
    </ligand>
</feature>
<evidence type="ECO:0000313" key="11">
    <source>
        <dbReference type="EMBL" id="VFQ46081.1"/>
    </source>
</evidence>
<comment type="miscellaneous">
    <text evidence="5">In the reaction, the free carboxyl group of octanoic acid is attached via an amide linkage to the epsilon-amino group of a specific lysine residue of lipoyl domains of lipoate-dependent enzymes.</text>
</comment>
<evidence type="ECO:0000256" key="2">
    <source>
        <dbReference type="ARBA" id="ARBA00022679"/>
    </source>
</evidence>
<dbReference type="PROSITE" id="PS01313">
    <property type="entry name" value="LIPB"/>
    <property type="match status" value="1"/>
</dbReference>
<dbReference type="PANTHER" id="PTHR10993:SF7">
    <property type="entry name" value="LIPOYLTRANSFERASE 2, MITOCHONDRIAL-RELATED"/>
    <property type="match status" value="1"/>
</dbReference>
<evidence type="ECO:0000256" key="7">
    <source>
        <dbReference type="PIRSR" id="PIRSR016262-1"/>
    </source>
</evidence>
<evidence type="ECO:0000313" key="12">
    <source>
        <dbReference type="Proteomes" id="UP000507962"/>
    </source>
</evidence>